<dbReference type="Pfam" id="PF00072">
    <property type="entry name" value="Response_reg"/>
    <property type="match status" value="1"/>
</dbReference>
<dbReference type="InterPro" id="IPR011006">
    <property type="entry name" value="CheY-like_superfamily"/>
</dbReference>
<dbReference type="CDD" id="cd00156">
    <property type="entry name" value="REC"/>
    <property type="match status" value="1"/>
</dbReference>
<feature type="domain" description="Response regulatory" evidence="3">
    <location>
        <begin position="5"/>
        <end position="114"/>
    </location>
</feature>
<dbReference type="PANTHER" id="PTHR44591">
    <property type="entry name" value="STRESS RESPONSE REGULATOR PROTEIN 1"/>
    <property type="match status" value="1"/>
</dbReference>
<accession>D4H4H0</accession>
<evidence type="ECO:0000256" key="1">
    <source>
        <dbReference type="ARBA" id="ARBA00022553"/>
    </source>
</evidence>
<evidence type="ECO:0000313" key="5">
    <source>
        <dbReference type="Proteomes" id="UP000002012"/>
    </source>
</evidence>
<dbReference type="AlphaFoldDB" id="D4H4H0"/>
<name>D4H4H0_DENA2</name>
<dbReference type="KEGG" id="dap:Dacet_2539"/>
<dbReference type="EMBL" id="CP001968">
    <property type="protein sequence ID" value="ADD69299.1"/>
    <property type="molecule type" value="Genomic_DNA"/>
</dbReference>
<dbReference type="OrthoDB" id="677887at2"/>
<dbReference type="SMART" id="SM00448">
    <property type="entry name" value="REC"/>
    <property type="match status" value="1"/>
</dbReference>
<dbReference type="InterPro" id="IPR050595">
    <property type="entry name" value="Bact_response_regulator"/>
</dbReference>
<dbReference type="SUPFAM" id="SSF52172">
    <property type="entry name" value="CheY-like"/>
    <property type="match status" value="1"/>
</dbReference>
<gene>
    <name evidence="4" type="ordered locus">Dacet_2539</name>
</gene>
<evidence type="ECO:0000259" key="3">
    <source>
        <dbReference type="PROSITE" id="PS50110"/>
    </source>
</evidence>
<protein>
    <submittedName>
        <fullName evidence="4">Response regulator receiver protein</fullName>
    </submittedName>
</protein>
<evidence type="ECO:0000313" key="4">
    <source>
        <dbReference type="EMBL" id="ADD69299.1"/>
    </source>
</evidence>
<dbReference type="PROSITE" id="PS50110">
    <property type="entry name" value="RESPONSE_REGULATORY"/>
    <property type="match status" value="1"/>
</dbReference>
<dbReference type="HOGENOM" id="CLU_000445_69_12_0"/>
<dbReference type="InParanoid" id="D4H4H0"/>
<dbReference type="Gene3D" id="3.40.50.2300">
    <property type="match status" value="1"/>
</dbReference>
<evidence type="ECO:0000256" key="2">
    <source>
        <dbReference type="PROSITE-ProRule" id="PRU00169"/>
    </source>
</evidence>
<dbReference type="RefSeq" id="WP_013011800.1">
    <property type="nucleotide sequence ID" value="NC_013943.1"/>
</dbReference>
<feature type="modified residue" description="4-aspartylphosphate" evidence="2">
    <location>
        <position position="54"/>
    </location>
</feature>
<reference evidence="4 5" key="1">
    <citation type="journal article" date="2010" name="Stand. Genomic Sci.">
        <title>Complete genome sequence of Denitrovibrio acetiphilus type strain (N2460).</title>
        <authorList>
            <person name="Kiss H."/>
            <person name="Lang E."/>
            <person name="Lapidus A."/>
            <person name="Copeland A."/>
            <person name="Nolan M."/>
            <person name="Glavina Del Rio T."/>
            <person name="Chen F."/>
            <person name="Lucas S."/>
            <person name="Tice H."/>
            <person name="Cheng J.F."/>
            <person name="Han C."/>
            <person name="Goodwin L."/>
            <person name="Pitluck S."/>
            <person name="Liolios K."/>
            <person name="Pati A."/>
            <person name="Ivanova N."/>
            <person name="Mavromatis K."/>
            <person name="Chen A."/>
            <person name="Palaniappan K."/>
            <person name="Land M."/>
            <person name="Hauser L."/>
            <person name="Chang Y.J."/>
            <person name="Jeffries C.D."/>
            <person name="Detter J.C."/>
            <person name="Brettin T."/>
            <person name="Spring S."/>
            <person name="Rohde M."/>
            <person name="Goker M."/>
            <person name="Woyke T."/>
            <person name="Bristow J."/>
            <person name="Eisen J.A."/>
            <person name="Markowitz V."/>
            <person name="Hugenholtz P."/>
            <person name="Kyrpides N.C."/>
            <person name="Klenk H.P."/>
        </authorList>
    </citation>
    <scope>NUCLEOTIDE SEQUENCE [LARGE SCALE GENOMIC DNA]</scope>
    <source>
        <strain evidence="5">DSM 12809 / NBRC 114555 / N2460</strain>
    </source>
</reference>
<organism evidence="4 5">
    <name type="scientific">Denitrovibrio acetiphilus (strain DSM 12809 / NBRC 114555 / N2460)</name>
    <dbReference type="NCBI Taxonomy" id="522772"/>
    <lineage>
        <taxon>Bacteria</taxon>
        <taxon>Pseudomonadati</taxon>
        <taxon>Deferribacterota</taxon>
        <taxon>Deferribacteres</taxon>
        <taxon>Deferribacterales</taxon>
        <taxon>Geovibrionaceae</taxon>
        <taxon>Denitrovibrio</taxon>
    </lineage>
</organism>
<proteinExistence type="predicted"/>
<dbReference type="GO" id="GO:0000160">
    <property type="term" value="P:phosphorelay signal transduction system"/>
    <property type="evidence" value="ECO:0007669"/>
    <property type="project" value="InterPro"/>
</dbReference>
<dbReference type="eggNOG" id="COG0745">
    <property type="taxonomic scope" value="Bacteria"/>
</dbReference>
<dbReference type="STRING" id="522772.Dacet_2539"/>
<dbReference type="PaxDb" id="522772-Dacet_2539"/>
<dbReference type="InterPro" id="IPR001789">
    <property type="entry name" value="Sig_transdc_resp-reg_receiver"/>
</dbReference>
<keyword evidence="5" id="KW-1185">Reference proteome</keyword>
<dbReference type="Proteomes" id="UP000002012">
    <property type="component" value="Chromosome"/>
</dbReference>
<keyword evidence="1 2" id="KW-0597">Phosphoprotein</keyword>
<dbReference type="PANTHER" id="PTHR44591:SF3">
    <property type="entry name" value="RESPONSE REGULATORY DOMAIN-CONTAINING PROTEIN"/>
    <property type="match status" value="1"/>
</dbReference>
<sequence length="116" mass="13075">MINKKILIVEDDEIARGILRLLLQKYYSEVRTAKDGGEGLDMIKDFKPDLVVTDLAMPVVDGFAVVDRMSKEYSEIPVLIVTAYREEAEKCVGYSIIHKPVCRDALLNMVCEILSP</sequence>